<keyword evidence="11 14" id="KW-0456">Lyase</keyword>
<evidence type="ECO:0000256" key="4">
    <source>
        <dbReference type="ARBA" id="ARBA00022723"/>
    </source>
</evidence>
<dbReference type="Pfam" id="PF00633">
    <property type="entry name" value="HHH"/>
    <property type="match status" value="1"/>
</dbReference>
<evidence type="ECO:0000256" key="11">
    <source>
        <dbReference type="ARBA" id="ARBA00023239"/>
    </source>
</evidence>
<keyword evidence="14" id="KW-0496">Mitochondrion</keyword>
<accession>A0A9R1TQJ4</accession>
<proteinExistence type="inferred from homology"/>
<dbReference type="HAMAP" id="MF_03183">
    <property type="entry name" value="Endonuclease_III_Nth"/>
    <property type="match status" value="1"/>
</dbReference>
<feature type="domain" description="HhH-GPD" evidence="15">
    <location>
        <begin position="149"/>
        <end position="299"/>
    </location>
</feature>
<keyword evidence="9" id="KW-0411">Iron-sulfur</keyword>
<accession>A0A0C9Q7G9</accession>
<keyword evidence="14" id="KW-0539">Nucleus</keyword>
<evidence type="ECO:0000256" key="2">
    <source>
        <dbReference type="ARBA" id="ARBA00008343"/>
    </source>
</evidence>
<gene>
    <name evidence="16" type="primary">Nthl1_1</name>
    <name evidence="14" type="synonym">NTH1</name>
    <name evidence="19" type="synonym">Nthl1</name>
    <name evidence="17" type="synonym">Nthl1_0</name>
    <name evidence="16" type="ORF">g.26255</name>
    <name evidence="17" type="ORF">g.26261</name>
</gene>
<name>A0A0C9Q7G9_9HYME</name>
<evidence type="ECO:0000256" key="14">
    <source>
        <dbReference type="HAMAP-Rule" id="MF_03183"/>
    </source>
</evidence>
<comment type="caution">
    <text evidence="14">Lacks conserved residue(s) required for the propagation of feature annotation.</text>
</comment>
<evidence type="ECO:0000256" key="8">
    <source>
        <dbReference type="ARBA" id="ARBA00023004"/>
    </source>
</evidence>
<dbReference type="FunFam" id="1.10.340.30:FF:000005">
    <property type="entry name" value="Endonuclease III-like protein 1"/>
    <property type="match status" value="1"/>
</dbReference>
<keyword evidence="5 14" id="KW-0227">DNA damage</keyword>
<reference evidence="16" key="1">
    <citation type="submission" date="2015-01" db="EMBL/GenBank/DDBJ databases">
        <title>Transcriptome Assembly of Fopius arisanus.</title>
        <authorList>
            <person name="Geib S."/>
        </authorList>
    </citation>
    <scope>NUCLEOTIDE SEQUENCE</scope>
</reference>
<keyword evidence="6 14" id="KW-0378">Hydrolase</keyword>
<evidence type="ECO:0000256" key="12">
    <source>
        <dbReference type="ARBA" id="ARBA00023295"/>
    </source>
</evidence>
<keyword evidence="10 14" id="KW-0234">DNA repair</keyword>
<keyword evidence="12 14" id="KW-0326">Glycosidase</keyword>
<dbReference type="InterPro" id="IPR000445">
    <property type="entry name" value="HhH_motif"/>
</dbReference>
<comment type="cofactor">
    <cofactor evidence="1">
        <name>[4Fe-4S] cluster</name>
        <dbReference type="ChEBI" id="CHEBI:49883"/>
    </cofactor>
</comment>
<dbReference type="CDD" id="cd00056">
    <property type="entry name" value="ENDO3c"/>
    <property type="match status" value="1"/>
</dbReference>
<keyword evidence="7" id="KW-0809">Transit peptide</keyword>
<dbReference type="InterPro" id="IPR004036">
    <property type="entry name" value="Endonuclease-III-like_CS2"/>
</dbReference>
<dbReference type="InterPro" id="IPR023170">
    <property type="entry name" value="HhH_base_excis_C"/>
</dbReference>
<dbReference type="EMBL" id="GBYB01010128">
    <property type="protein sequence ID" value="JAG79895.1"/>
    <property type="molecule type" value="Transcribed_RNA"/>
</dbReference>
<dbReference type="InterPro" id="IPR003651">
    <property type="entry name" value="Endonuclease3_FeS-loop_motif"/>
</dbReference>
<dbReference type="SUPFAM" id="SSF48150">
    <property type="entry name" value="DNA-glycosylase"/>
    <property type="match status" value="1"/>
</dbReference>
<dbReference type="GO" id="GO:0140078">
    <property type="term" value="F:class I DNA-(apurinic or apyrimidinic site) endonuclease activity"/>
    <property type="evidence" value="ECO:0007669"/>
    <property type="project" value="UniProtKB-EC"/>
</dbReference>
<comment type="subcellular location">
    <subcellularLocation>
        <location evidence="14">Nucleus</location>
    </subcellularLocation>
    <subcellularLocation>
        <location evidence="14">Mitochondrion</location>
    </subcellularLocation>
</comment>
<dbReference type="AlphaFoldDB" id="A0A0C9Q7G9"/>
<evidence type="ECO:0000313" key="18">
    <source>
        <dbReference type="Proteomes" id="UP000694866"/>
    </source>
</evidence>
<dbReference type="GeneID" id="105273196"/>
<dbReference type="Gene3D" id="1.10.340.30">
    <property type="entry name" value="Hypothetical protein, domain 2"/>
    <property type="match status" value="1"/>
</dbReference>
<evidence type="ECO:0000256" key="3">
    <source>
        <dbReference type="ARBA" id="ARBA00022485"/>
    </source>
</evidence>
<evidence type="ECO:0000256" key="13">
    <source>
        <dbReference type="ARBA" id="ARBA00044632"/>
    </source>
</evidence>
<evidence type="ECO:0000256" key="7">
    <source>
        <dbReference type="ARBA" id="ARBA00022946"/>
    </source>
</evidence>
<dbReference type="FunFam" id="1.10.1670.10:FF:000003">
    <property type="entry name" value="Endonuclease III homolog"/>
    <property type="match status" value="1"/>
</dbReference>
<evidence type="ECO:0000256" key="10">
    <source>
        <dbReference type="ARBA" id="ARBA00023204"/>
    </source>
</evidence>
<evidence type="ECO:0000256" key="1">
    <source>
        <dbReference type="ARBA" id="ARBA00001966"/>
    </source>
</evidence>
<evidence type="ECO:0000256" key="9">
    <source>
        <dbReference type="ARBA" id="ARBA00023014"/>
    </source>
</evidence>
<dbReference type="RefSeq" id="XP_011313790.1">
    <property type="nucleotide sequence ID" value="XM_011315488.1"/>
</dbReference>
<dbReference type="KEGG" id="fas:105273196"/>
<dbReference type="GO" id="GO:0003677">
    <property type="term" value="F:DNA binding"/>
    <property type="evidence" value="ECO:0007669"/>
    <property type="project" value="UniProtKB-UniRule"/>
</dbReference>
<evidence type="ECO:0000256" key="6">
    <source>
        <dbReference type="ARBA" id="ARBA00022801"/>
    </source>
</evidence>
<dbReference type="EMBL" id="GBYB01014399">
    <property type="protein sequence ID" value="JAG84166.1"/>
    <property type="molecule type" value="Transcribed_RNA"/>
</dbReference>
<dbReference type="SMART" id="SM00478">
    <property type="entry name" value="ENDO3c"/>
    <property type="match status" value="1"/>
</dbReference>
<dbReference type="InterPro" id="IPR011257">
    <property type="entry name" value="DNA_glycosylase"/>
</dbReference>
<dbReference type="EC" id="4.2.99.18" evidence="14"/>
<dbReference type="Proteomes" id="UP000694866">
    <property type="component" value="Unplaced"/>
</dbReference>
<dbReference type="Gene3D" id="1.10.1670.10">
    <property type="entry name" value="Helix-hairpin-Helix base-excision DNA repair enzymes (C-terminal)"/>
    <property type="match status" value="1"/>
</dbReference>
<reference evidence="19" key="2">
    <citation type="submission" date="2025-04" db="UniProtKB">
        <authorList>
            <consortium name="RefSeq"/>
        </authorList>
    </citation>
    <scope>IDENTIFICATION</scope>
    <source>
        <strain evidence="19">USDA-PBARC FA_bdor</strain>
        <tissue evidence="19">Whole organism</tissue>
    </source>
</reference>
<dbReference type="GO" id="GO:0006289">
    <property type="term" value="P:nucleotide-excision repair"/>
    <property type="evidence" value="ECO:0007669"/>
    <property type="project" value="TreeGrafter"/>
</dbReference>
<dbReference type="Pfam" id="PF00730">
    <property type="entry name" value="HhH-GPD"/>
    <property type="match status" value="1"/>
</dbReference>
<dbReference type="CTD" id="4913"/>
<protein>
    <recommendedName>
        <fullName evidence="14">Endonuclease III homolog</fullName>
        <ecNumber evidence="14">3.2.2.-</ecNumber>
        <ecNumber evidence="14">4.2.99.18</ecNumber>
    </recommendedName>
    <alternativeName>
        <fullName evidence="14">Bifunctional DNA N-glycosylase/DNA-(apurinic or apyrimidinic site) lyase</fullName>
        <shortName evidence="14">DNA glycosylase/AP lyase</shortName>
    </alternativeName>
</protein>
<comment type="similarity">
    <text evidence="2 14">Belongs to the Nth/MutY family.</text>
</comment>
<dbReference type="GO" id="GO:0046872">
    <property type="term" value="F:metal ion binding"/>
    <property type="evidence" value="ECO:0007669"/>
    <property type="project" value="UniProtKB-KW"/>
</dbReference>
<dbReference type="InterPro" id="IPR030841">
    <property type="entry name" value="NTH1"/>
</dbReference>
<dbReference type="EC" id="3.2.2.-" evidence="14"/>
<evidence type="ECO:0000259" key="15">
    <source>
        <dbReference type="SMART" id="SM00478"/>
    </source>
</evidence>
<dbReference type="GO" id="GO:0006285">
    <property type="term" value="P:base-excision repair, AP site formation"/>
    <property type="evidence" value="ECO:0007669"/>
    <property type="project" value="UniProtKB-UniRule"/>
</dbReference>
<sequence length="322" mass="37176">MSRKLLKLNSIPKIMSKRKANLSIKNKTSEPRIEIETDHSSNETVSKYFVIESRKPIRKRTHIEIKYENDQKSPKDPETKKRQLPETVEAGNHDGDKWVPNNWQKTLDLIKEMRKDNTAPVDQMGCHKCSDKKASPPVFRFQSLLALMLSSQTKDQVTHSAMERLKNYGCTPHILHQTPDNVLEKLIYPVSFYKRKVQYIKNTCEVLLREYKGDIPDTIEGLCSLPGVGPKMGHICMQVAWNQVTGIGVDTHVHRICNRLKWVKKEAKTPEETRKQLEEWLPKELWTELNYLFVGFGQEICLPQHPKCGQCLNKSLCPFANA</sequence>
<dbReference type="GO" id="GO:0051539">
    <property type="term" value="F:4 iron, 4 sulfur cluster binding"/>
    <property type="evidence" value="ECO:0007669"/>
    <property type="project" value="UniProtKB-KW"/>
</dbReference>
<keyword evidence="3" id="KW-0004">4Fe-4S</keyword>
<comment type="function">
    <text evidence="14">Bifunctional DNA N-glycosylase with associated apurinic/apyrimidinic (AP) lyase function that catalyzes the first step in base excision repair (BER), the primary repair pathway for the repair of oxidative DNA damage. The DNA N-glycosylase activity releases the damaged DNA base from DNA by cleaving the N-glycosidic bond, leaving an AP site. The AP lyase activity cleaves the phosphodiester bond 3' to the AP site by a beta-elimination. Primarily recognizes and repairs oxidative base damage of pyrimidines.</text>
</comment>
<dbReference type="GO" id="GO:0000703">
    <property type="term" value="F:oxidized pyrimidine nucleobase lesion DNA N-glycosylase activity"/>
    <property type="evidence" value="ECO:0007669"/>
    <property type="project" value="UniProtKB-UniRule"/>
</dbReference>
<comment type="catalytic activity">
    <reaction evidence="13 14">
        <text>2'-deoxyribonucleotide-(2'-deoxyribose 5'-phosphate)-2'-deoxyribonucleotide-DNA = a 3'-end 2'-deoxyribonucleotide-(2,3-dehydro-2,3-deoxyribose 5'-phosphate)-DNA + a 5'-end 5'-phospho-2'-deoxyribonucleoside-DNA + H(+)</text>
        <dbReference type="Rhea" id="RHEA:66592"/>
        <dbReference type="Rhea" id="RHEA-COMP:13180"/>
        <dbReference type="Rhea" id="RHEA-COMP:16897"/>
        <dbReference type="Rhea" id="RHEA-COMP:17067"/>
        <dbReference type="ChEBI" id="CHEBI:15378"/>
        <dbReference type="ChEBI" id="CHEBI:136412"/>
        <dbReference type="ChEBI" id="CHEBI:157695"/>
        <dbReference type="ChEBI" id="CHEBI:167181"/>
        <dbReference type="EC" id="4.2.99.18"/>
    </reaction>
</comment>
<dbReference type="OrthoDB" id="2099276at2759"/>
<evidence type="ECO:0000313" key="17">
    <source>
        <dbReference type="EMBL" id="JAG84166.1"/>
    </source>
</evidence>
<dbReference type="InterPro" id="IPR003265">
    <property type="entry name" value="HhH-GPD_domain"/>
</dbReference>
<dbReference type="SMART" id="SM00525">
    <property type="entry name" value="FES"/>
    <property type="match status" value="1"/>
</dbReference>
<evidence type="ECO:0000313" key="19">
    <source>
        <dbReference type="RefSeq" id="XP_011313790.1"/>
    </source>
</evidence>
<keyword evidence="18" id="KW-1185">Reference proteome</keyword>
<keyword evidence="8" id="KW-0408">Iron</keyword>
<evidence type="ECO:0000313" key="16">
    <source>
        <dbReference type="EMBL" id="JAG79895.1"/>
    </source>
</evidence>
<dbReference type="GO" id="GO:0005739">
    <property type="term" value="C:mitochondrion"/>
    <property type="evidence" value="ECO:0007669"/>
    <property type="project" value="UniProtKB-SubCell"/>
</dbReference>
<organism evidence="16">
    <name type="scientific">Fopius arisanus</name>
    <dbReference type="NCBI Taxonomy" id="64838"/>
    <lineage>
        <taxon>Eukaryota</taxon>
        <taxon>Metazoa</taxon>
        <taxon>Ecdysozoa</taxon>
        <taxon>Arthropoda</taxon>
        <taxon>Hexapoda</taxon>
        <taxon>Insecta</taxon>
        <taxon>Pterygota</taxon>
        <taxon>Neoptera</taxon>
        <taxon>Endopterygota</taxon>
        <taxon>Hymenoptera</taxon>
        <taxon>Apocrita</taxon>
        <taxon>Ichneumonoidea</taxon>
        <taxon>Braconidae</taxon>
        <taxon>Opiinae</taxon>
        <taxon>Fopius</taxon>
    </lineage>
</organism>
<dbReference type="PANTHER" id="PTHR43286:SF1">
    <property type="entry name" value="ENDONUCLEASE III-LIKE PROTEIN 1"/>
    <property type="match status" value="1"/>
</dbReference>
<evidence type="ECO:0000256" key="5">
    <source>
        <dbReference type="ARBA" id="ARBA00022763"/>
    </source>
</evidence>
<dbReference type="PROSITE" id="PS01155">
    <property type="entry name" value="ENDONUCLEASE_III_2"/>
    <property type="match status" value="1"/>
</dbReference>
<dbReference type="PANTHER" id="PTHR43286">
    <property type="entry name" value="ENDONUCLEASE III-LIKE PROTEIN 1"/>
    <property type="match status" value="1"/>
</dbReference>
<dbReference type="GO" id="GO:0005634">
    <property type="term" value="C:nucleus"/>
    <property type="evidence" value="ECO:0007669"/>
    <property type="project" value="UniProtKB-SubCell"/>
</dbReference>
<keyword evidence="4" id="KW-0479">Metal-binding</keyword>